<dbReference type="Pfam" id="PF22562">
    <property type="entry name" value="UBA_7"/>
    <property type="match status" value="1"/>
</dbReference>
<dbReference type="SUPFAM" id="SSF46934">
    <property type="entry name" value="UBA-like"/>
    <property type="match status" value="1"/>
</dbReference>
<dbReference type="SUPFAM" id="SSF102462">
    <property type="entry name" value="Peptidyl-tRNA hydrolase II"/>
    <property type="match status" value="1"/>
</dbReference>
<protein>
    <recommendedName>
        <fullName evidence="1">peptidyl-tRNA hydrolase</fullName>
        <ecNumber evidence="1">3.1.1.29</ecNumber>
    </recommendedName>
</protein>
<dbReference type="InterPro" id="IPR002833">
    <property type="entry name" value="PTH2"/>
</dbReference>
<proteinExistence type="inferred from homology"/>
<dbReference type="PANTHER" id="PTHR12649">
    <property type="entry name" value="PEPTIDYL-TRNA HYDROLASE 2"/>
    <property type="match status" value="1"/>
</dbReference>
<keyword evidence="2 6" id="KW-0378">Hydrolase</keyword>
<evidence type="ECO:0000256" key="3">
    <source>
        <dbReference type="ARBA" id="ARBA00038050"/>
    </source>
</evidence>
<dbReference type="GO" id="GO:0004045">
    <property type="term" value="F:peptidyl-tRNA hydrolase activity"/>
    <property type="evidence" value="ECO:0007669"/>
    <property type="project" value="UniProtKB-EC"/>
</dbReference>
<dbReference type="GO" id="GO:0005829">
    <property type="term" value="C:cytosol"/>
    <property type="evidence" value="ECO:0007669"/>
    <property type="project" value="TreeGrafter"/>
</dbReference>
<dbReference type="AlphaFoldDB" id="A0A812BWR7"/>
<dbReference type="InterPro" id="IPR009060">
    <property type="entry name" value="UBA-like_sf"/>
</dbReference>
<dbReference type="PROSITE" id="PS50030">
    <property type="entry name" value="UBA"/>
    <property type="match status" value="1"/>
</dbReference>
<comment type="catalytic activity">
    <reaction evidence="4">
        <text>an N-acyl-L-alpha-aminoacyl-tRNA + H2O = an N-acyl-L-amino acid + a tRNA + H(+)</text>
        <dbReference type="Rhea" id="RHEA:54448"/>
        <dbReference type="Rhea" id="RHEA-COMP:10123"/>
        <dbReference type="Rhea" id="RHEA-COMP:13883"/>
        <dbReference type="ChEBI" id="CHEBI:15377"/>
        <dbReference type="ChEBI" id="CHEBI:15378"/>
        <dbReference type="ChEBI" id="CHEBI:59874"/>
        <dbReference type="ChEBI" id="CHEBI:78442"/>
        <dbReference type="ChEBI" id="CHEBI:138191"/>
        <dbReference type="EC" id="3.1.1.29"/>
    </reaction>
</comment>
<dbReference type="EC" id="3.1.1.29" evidence="1"/>
<keyword evidence="7" id="KW-1185">Reference proteome</keyword>
<dbReference type="InterPro" id="IPR023476">
    <property type="entry name" value="Pep_tRNA_hydro_II_dom_sf"/>
</dbReference>
<comment type="caution">
    <text evidence="6">The sequence shown here is derived from an EMBL/GenBank/DDBJ whole genome shotgun (WGS) entry which is preliminary data.</text>
</comment>
<dbReference type="PANTHER" id="PTHR12649:SF29">
    <property type="entry name" value="AMINOACYL-TRNA HYDROLASE"/>
    <property type="match status" value="1"/>
</dbReference>
<dbReference type="CDD" id="cd02430">
    <property type="entry name" value="PTH2"/>
    <property type="match status" value="1"/>
</dbReference>
<dbReference type="Gene3D" id="3.40.1490.10">
    <property type="entry name" value="Bit1"/>
    <property type="match status" value="1"/>
</dbReference>
<gene>
    <name evidence="6" type="ORF">SPHA_23153</name>
</gene>
<evidence type="ECO:0000256" key="1">
    <source>
        <dbReference type="ARBA" id="ARBA00013260"/>
    </source>
</evidence>
<sequence length="207" mass="22612">MDGTASTSKEDASESGTLLDQPKESLVQILLTLGFTREEAGEGLLCTGNNDADMAASWILENRESMQTARVLDVVFEQEQMGSLFDCVDMYKMVIAVNSELKMGQGKMASQVAHACLGVYKEMVQTIDKYSKMLFAWQQYGETIVVVKVDKTVNLLELRDQAETLSLPHYLVQDAGLTQVAPGSATVLGIFGKVSDVDQVTGDLQLM</sequence>
<evidence type="ECO:0000313" key="7">
    <source>
        <dbReference type="Proteomes" id="UP000597762"/>
    </source>
</evidence>
<dbReference type="FunFam" id="3.40.1490.10:FF:000002">
    <property type="entry name" value="Peptidyl-tRNA hydrolase 2, mitochondrial"/>
    <property type="match status" value="1"/>
</dbReference>
<organism evidence="6 7">
    <name type="scientific">Acanthosepion pharaonis</name>
    <name type="common">Pharaoh cuttlefish</name>
    <name type="synonym">Sepia pharaonis</name>
    <dbReference type="NCBI Taxonomy" id="158019"/>
    <lineage>
        <taxon>Eukaryota</taxon>
        <taxon>Metazoa</taxon>
        <taxon>Spiralia</taxon>
        <taxon>Lophotrochozoa</taxon>
        <taxon>Mollusca</taxon>
        <taxon>Cephalopoda</taxon>
        <taxon>Coleoidea</taxon>
        <taxon>Decapodiformes</taxon>
        <taxon>Sepiida</taxon>
        <taxon>Sepiina</taxon>
        <taxon>Sepiidae</taxon>
        <taxon>Acanthosepion</taxon>
    </lineage>
</organism>
<dbReference type="Pfam" id="PF01981">
    <property type="entry name" value="PTH2"/>
    <property type="match status" value="1"/>
</dbReference>
<dbReference type="Gene3D" id="1.10.8.10">
    <property type="entry name" value="DNA helicase RuvA subunit, C-terminal domain"/>
    <property type="match status" value="1"/>
</dbReference>
<dbReference type="Proteomes" id="UP000597762">
    <property type="component" value="Unassembled WGS sequence"/>
</dbReference>
<dbReference type="OrthoDB" id="1733656at2759"/>
<dbReference type="EMBL" id="CAHIKZ030000857">
    <property type="protein sequence ID" value="CAE1242069.1"/>
    <property type="molecule type" value="Genomic_DNA"/>
</dbReference>
<evidence type="ECO:0000259" key="5">
    <source>
        <dbReference type="PROSITE" id="PS50030"/>
    </source>
</evidence>
<feature type="domain" description="UBA" evidence="5">
    <location>
        <begin position="21"/>
        <end position="62"/>
    </location>
</feature>
<name>A0A812BWR7_ACAPH</name>
<evidence type="ECO:0000313" key="6">
    <source>
        <dbReference type="EMBL" id="CAE1242069.1"/>
    </source>
</evidence>
<accession>A0A812BWR7</accession>
<dbReference type="InterPro" id="IPR015940">
    <property type="entry name" value="UBA"/>
</dbReference>
<evidence type="ECO:0000256" key="4">
    <source>
        <dbReference type="ARBA" id="ARBA00048707"/>
    </source>
</evidence>
<comment type="similarity">
    <text evidence="3">Belongs to the PTH2 family.</text>
</comment>
<dbReference type="SMART" id="SM00165">
    <property type="entry name" value="UBA"/>
    <property type="match status" value="1"/>
</dbReference>
<reference evidence="6" key="1">
    <citation type="submission" date="2021-01" db="EMBL/GenBank/DDBJ databases">
        <authorList>
            <person name="Li R."/>
            <person name="Bekaert M."/>
        </authorList>
    </citation>
    <scope>NUCLEOTIDE SEQUENCE</scope>
    <source>
        <strain evidence="6">Farmed</strain>
    </source>
</reference>
<evidence type="ECO:0000256" key="2">
    <source>
        <dbReference type="ARBA" id="ARBA00022801"/>
    </source>
</evidence>
<dbReference type="NCBIfam" id="TIGR00283">
    <property type="entry name" value="arch_pth2"/>
    <property type="match status" value="1"/>
</dbReference>